<dbReference type="Pfam" id="PF13193">
    <property type="entry name" value="AMP-binding_C"/>
    <property type="match status" value="1"/>
</dbReference>
<dbReference type="Proteomes" id="UP001464891">
    <property type="component" value="Unassembled WGS sequence"/>
</dbReference>
<evidence type="ECO:0000256" key="1">
    <source>
        <dbReference type="ARBA" id="ARBA00001957"/>
    </source>
</evidence>
<dbReference type="InterPro" id="IPR000873">
    <property type="entry name" value="AMP-dep_synth/lig_dom"/>
</dbReference>
<dbReference type="InterPro" id="IPR020845">
    <property type="entry name" value="AMP-binding_CS"/>
</dbReference>
<organism evidence="5 6">
    <name type="scientific">Trichocoleus desertorum GB2-A4</name>
    <dbReference type="NCBI Taxonomy" id="2933944"/>
    <lineage>
        <taxon>Bacteria</taxon>
        <taxon>Bacillati</taxon>
        <taxon>Cyanobacteriota</taxon>
        <taxon>Cyanophyceae</taxon>
        <taxon>Leptolyngbyales</taxon>
        <taxon>Trichocoleusaceae</taxon>
        <taxon>Trichocoleus</taxon>
    </lineage>
</organism>
<protein>
    <submittedName>
        <fullName evidence="5">Non-ribosomal peptide synthetase</fullName>
    </submittedName>
</protein>
<dbReference type="InterPro" id="IPR020806">
    <property type="entry name" value="PKS_PP-bd"/>
</dbReference>
<evidence type="ECO:0000259" key="4">
    <source>
        <dbReference type="PROSITE" id="PS50075"/>
    </source>
</evidence>
<dbReference type="NCBIfam" id="TIGR01733">
    <property type="entry name" value="AA-adenyl-dom"/>
    <property type="match status" value="1"/>
</dbReference>
<dbReference type="PROSITE" id="PS00455">
    <property type="entry name" value="AMP_BINDING"/>
    <property type="match status" value="1"/>
</dbReference>
<dbReference type="CDD" id="cd19531">
    <property type="entry name" value="LCL_NRPS-like"/>
    <property type="match status" value="1"/>
</dbReference>
<evidence type="ECO:0000256" key="2">
    <source>
        <dbReference type="ARBA" id="ARBA00022450"/>
    </source>
</evidence>
<dbReference type="Gene3D" id="3.30.559.10">
    <property type="entry name" value="Chloramphenicol acetyltransferase-like domain"/>
    <property type="match status" value="1"/>
</dbReference>
<evidence type="ECO:0000313" key="5">
    <source>
        <dbReference type="EMBL" id="MEP0819934.1"/>
    </source>
</evidence>
<dbReference type="InterPro" id="IPR001242">
    <property type="entry name" value="Condensation_dom"/>
</dbReference>
<dbReference type="InterPro" id="IPR045851">
    <property type="entry name" value="AMP-bd_C_sf"/>
</dbReference>
<comment type="cofactor">
    <cofactor evidence="1">
        <name>pantetheine 4'-phosphate</name>
        <dbReference type="ChEBI" id="CHEBI:47942"/>
    </cofactor>
</comment>
<dbReference type="Gene3D" id="3.30.559.30">
    <property type="entry name" value="Nonribosomal peptide synthetase, condensation domain"/>
    <property type="match status" value="1"/>
</dbReference>
<comment type="caution">
    <text evidence="5">The sequence shown here is derived from an EMBL/GenBank/DDBJ whole genome shotgun (WGS) entry which is preliminary data.</text>
</comment>
<dbReference type="Gene3D" id="2.30.38.10">
    <property type="entry name" value="Luciferase, Domain 3"/>
    <property type="match status" value="1"/>
</dbReference>
<dbReference type="InterPro" id="IPR023213">
    <property type="entry name" value="CAT-like_dom_sf"/>
</dbReference>
<dbReference type="SUPFAM" id="SSF47336">
    <property type="entry name" value="ACP-like"/>
    <property type="match status" value="1"/>
</dbReference>
<sequence length="1103" mass="123078">MVIENPVGNVSEEVFVFPTSFAQQRLWFLEQLVPNTCLYNVPTVFRLTGALNVVVLEQSFNELVRRHETLRTTFVVIDGEPAQAIAPRLNIPLSIIDLQHCSVLEREAEAQQLIRTEMQRPFCLSQGPLIRLVLFRLAPSEHILLINLHHIVFDEWSSGILIRELGALYTTLSTDAASPLSDLPIQYADFAHWQREWLQGEILELQLAYWRQQLREVPVLDLPTDRPRPNLPTYQGALHQVELPQSLAEALNALSQNAGTTLFMTLLAAFQTLLYRYTGQTDIAIGSPIANRNRSELENLIGFFANSLVLRGDLSGNPTFVELLERSRQMTLAAYAHQDVPFEKLVEELHPIRNPSHNPLFQVIFALQNAPMTQLELSGLTLDAIEFDTRSSRFDLELYLWECGENFRGLWGQGWQNSTGLRGVVVYNTDLFQPETIARFMRSLQTLLEAIVANPHQRLADLPVLTAVEQKQILLDWNQTDTAYPKSQCIHQLFEAQVEKSPDAIAVQFDDKQFTYQALNQGSNQLARYLQKLGVGAEALVGVCLDRSSEMVAALLGIIKVGGAYVPLDPTYPSERLRFMIEDAQVPVLLTQSEYREQFRDCPVQVICLDQEWAAIAQESEENLPNQVTAEDLAYVVYTSGSTGQPKGVTVPHRAVNRLVCNTNYIQIHPSDRIAQVSNVSFDAATFEIWGALLNGGQLIGIEREVSLSPLKFATALVQQQIDILFLTTALFNQIASEVPTAFHRLRYLLFGGEIADLQRVRAVSQAGVPKHLLHVYGPTESTTFASCYEIQELPETTTSLPIGRPVANTQLYILDAQLQPVPIGAKGELYIGGDGLAVGYLNQPELTAERFISYKDEASYLLPLYKTGDLARYHPDGNIEFLGRSDHQVKLRGFRIELGEVEAALQQHPQVQAAIAKLQSSEPQADDLQADRDQKSLVAYIVSSQKPAPTTSELRSFLKAKLPEYMIPSAIAVLEILPLTPNGKVDRRALPLVSLASVAGMTAAQAPQTEIEQKLAAIWMRLLGLPQVGVHDNFFELGGHSLLATQLMSRIRDVLQVEVPLRSLFEAPTIAGLAKQMETLSWIGRRQEVSGAIAVGREEVEF</sequence>
<dbReference type="Gene3D" id="3.30.300.30">
    <property type="match status" value="1"/>
</dbReference>
<dbReference type="SMART" id="SM00823">
    <property type="entry name" value="PKS_PP"/>
    <property type="match status" value="1"/>
</dbReference>
<proteinExistence type="predicted"/>
<dbReference type="PROSITE" id="PS50075">
    <property type="entry name" value="CARRIER"/>
    <property type="match status" value="1"/>
</dbReference>
<accession>A0ABV0JE52</accession>
<dbReference type="InterPro" id="IPR009081">
    <property type="entry name" value="PP-bd_ACP"/>
</dbReference>
<keyword evidence="2" id="KW-0596">Phosphopantetheine</keyword>
<dbReference type="Gene3D" id="3.40.50.980">
    <property type="match status" value="2"/>
</dbReference>
<evidence type="ECO:0000256" key="3">
    <source>
        <dbReference type="ARBA" id="ARBA00022553"/>
    </source>
</evidence>
<gene>
    <name evidence="5" type="ORF">NC998_22785</name>
</gene>
<dbReference type="PANTHER" id="PTHR45527">
    <property type="entry name" value="NONRIBOSOMAL PEPTIDE SYNTHETASE"/>
    <property type="match status" value="1"/>
</dbReference>
<dbReference type="Pfam" id="PF00501">
    <property type="entry name" value="AMP-binding"/>
    <property type="match status" value="1"/>
</dbReference>
<dbReference type="EMBL" id="JAMPKM010000017">
    <property type="protein sequence ID" value="MEP0819934.1"/>
    <property type="molecule type" value="Genomic_DNA"/>
</dbReference>
<dbReference type="InterPro" id="IPR010071">
    <property type="entry name" value="AA_adenyl_dom"/>
</dbReference>
<reference evidence="5 6" key="1">
    <citation type="submission" date="2022-04" db="EMBL/GenBank/DDBJ databases">
        <title>Positive selection, recombination, and allopatry shape intraspecific diversity of widespread and dominant cyanobacteria.</title>
        <authorList>
            <person name="Wei J."/>
            <person name="Shu W."/>
            <person name="Hu C."/>
        </authorList>
    </citation>
    <scope>NUCLEOTIDE SEQUENCE [LARGE SCALE GENOMIC DNA]</scope>
    <source>
        <strain evidence="5 6">GB2-A4</strain>
    </source>
</reference>
<dbReference type="CDD" id="cd12117">
    <property type="entry name" value="A_NRPS_Srf_like"/>
    <property type="match status" value="1"/>
</dbReference>
<dbReference type="InterPro" id="IPR029058">
    <property type="entry name" value="AB_hydrolase_fold"/>
</dbReference>
<keyword evidence="6" id="KW-1185">Reference proteome</keyword>
<dbReference type="Gene3D" id="3.40.50.1820">
    <property type="entry name" value="alpha/beta hydrolase"/>
    <property type="match status" value="1"/>
</dbReference>
<dbReference type="InterPro" id="IPR036736">
    <property type="entry name" value="ACP-like_sf"/>
</dbReference>
<dbReference type="Pfam" id="PF00668">
    <property type="entry name" value="Condensation"/>
    <property type="match status" value="1"/>
</dbReference>
<evidence type="ECO:0000313" key="6">
    <source>
        <dbReference type="Proteomes" id="UP001464891"/>
    </source>
</evidence>
<dbReference type="PANTHER" id="PTHR45527:SF1">
    <property type="entry name" value="FATTY ACID SYNTHASE"/>
    <property type="match status" value="1"/>
</dbReference>
<name>A0ABV0JE52_9CYAN</name>
<dbReference type="SUPFAM" id="SSF56801">
    <property type="entry name" value="Acetyl-CoA synthetase-like"/>
    <property type="match status" value="1"/>
</dbReference>
<dbReference type="Pfam" id="PF00550">
    <property type="entry name" value="PP-binding"/>
    <property type="match status" value="1"/>
</dbReference>
<keyword evidence="3" id="KW-0597">Phosphoprotein</keyword>
<feature type="domain" description="Carrier" evidence="4">
    <location>
        <begin position="1007"/>
        <end position="1082"/>
    </location>
</feature>
<dbReference type="SUPFAM" id="SSF52777">
    <property type="entry name" value="CoA-dependent acyltransferases"/>
    <property type="match status" value="2"/>
</dbReference>
<dbReference type="InterPro" id="IPR025110">
    <property type="entry name" value="AMP-bd_C"/>
</dbReference>
<dbReference type="RefSeq" id="WP_190432976.1">
    <property type="nucleotide sequence ID" value="NZ_JAMPKM010000017.1"/>
</dbReference>